<organism evidence="1 2">
    <name type="scientific">Eretmocerus hayati</name>
    <dbReference type="NCBI Taxonomy" id="131215"/>
    <lineage>
        <taxon>Eukaryota</taxon>
        <taxon>Metazoa</taxon>
        <taxon>Ecdysozoa</taxon>
        <taxon>Arthropoda</taxon>
        <taxon>Hexapoda</taxon>
        <taxon>Insecta</taxon>
        <taxon>Pterygota</taxon>
        <taxon>Neoptera</taxon>
        <taxon>Endopterygota</taxon>
        <taxon>Hymenoptera</taxon>
        <taxon>Apocrita</taxon>
        <taxon>Proctotrupomorpha</taxon>
        <taxon>Chalcidoidea</taxon>
        <taxon>Aphelinidae</taxon>
        <taxon>Aphelininae</taxon>
        <taxon>Eretmocerus</taxon>
    </lineage>
</organism>
<reference evidence="1" key="1">
    <citation type="submission" date="2023-04" db="EMBL/GenBank/DDBJ databases">
        <title>A chromosome-level genome assembly of the parasitoid wasp Eretmocerus hayati.</title>
        <authorList>
            <person name="Zhong Y."/>
            <person name="Liu S."/>
            <person name="Liu Y."/>
        </authorList>
    </citation>
    <scope>NUCLEOTIDE SEQUENCE</scope>
    <source>
        <strain evidence="1">ZJU_SS_LIU_2023</strain>
    </source>
</reference>
<gene>
    <name evidence="1" type="ORF">QAD02_006530</name>
</gene>
<accession>A0ACC2N178</accession>
<protein>
    <submittedName>
        <fullName evidence="1">Uncharacterized protein</fullName>
    </submittedName>
</protein>
<keyword evidence="2" id="KW-1185">Reference proteome</keyword>
<proteinExistence type="predicted"/>
<dbReference type="Proteomes" id="UP001239111">
    <property type="component" value="Chromosome 4"/>
</dbReference>
<sequence>MIFQLCFFLILSLFSWEIESYGRVWEPVHRGSAWRKGFPTPINYEDNMNQCGGFVTLHYKNGGRCGICGDDFASSTPRDNENKGKYGTGTIVQKYQANQTIDVEVELTANLDSNVIGMLNFKVNLPKKLTCEQCVFRWQYTAANNWGICPDGTGALGCGPQETFRTCSDVQIVKK</sequence>
<dbReference type="EMBL" id="CM056744">
    <property type="protein sequence ID" value="KAJ8664868.1"/>
    <property type="molecule type" value="Genomic_DNA"/>
</dbReference>
<comment type="caution">
    <text evidence="1">The sequence shown here is derived from an EMBL/GenBank/DDBJ whole genome shotgun (WGS) entry which is preliminary data.</text>
</comment>
<name>A0ACC2N178_9HYME</name>
<evidence type="ECO:0000313" key="1">
    <source>
        <dbReference type="EMBL" id="KAJ8664868.1"/>
    </source>
</evidence>
<evidence type="ECO:0000313" key="2">
    <source>
        <dbReference type="Proteomes" id="UP001239111"/>
    </source>
</evidence>